<dbReference type="AlphaFoldDB" id="A0A915CUA7"/>
<feature type="signal peptide" evidence="1">
    <location>
        <begin position="1"/>
        <end position="21"/>
    </location>
</feature>
<evidence type="ECO:0000256" key="1">
    <source>
        <dbReference type="SAM" id="SignalP"/>
    </source>
</evidence>
<sequence>MNRILVYRSLVIVFFLSSIFSGELGAISNQTKSENAAVEVDGGILVTLPKNEYNVNAQITRLEKDGLSLFFVRPSGDDCLPTDKKNKFSISYGNSCKMYARWTKEHFFLWLKNQED</sequence>
<accession>A0A915CUA7</accession>
<proteinExistence type="predicted"/>
<protein>
    <submittedName>
        <fullName evidence="3">Uncharacterized protein</fullName>
    </submittedName>
</protein>
<name>A0A915CUA7_9BILA</name>
<organism evidence="2 3">
    <name type="scientific">Ditylenchus dipsaci</name>
    <dbReference type="NCBI Taxonomy" id="166011"/>
    <lineage>
        <taxon>Eukaryota</taxon>
        <taxon>Metazoa</taxon>
        <taxon>Ecdysozoa</taxon>
        <taxon>Nematoda</taxon>
        <taxon>Chromadorea</taxon>
        <taxon>Rhabditida</taxon>
        <taxon>Tylenchina</taxon>
        <taxon>Tylenchomorpha</taxon>
        <taxon>Sphaerularioidea</taxon>
        <taxon>Anguinidae</taxon>
        <taxon>Anguininae</taxon>
        <taxon>Ditylenchus</taxon>
    </lineage>
</organism>
<reference evidence="3" key="1">
    <citation type="submission" date="2022-11" db="UniProtKB">
        <authorList>
            <consortium name="WormBaseParasite"/>
        </authorList>
    </citation>
    <scope>IDENTIFICATION</scope>
</reference>
<evidence type="ECO:0000313" key="3">
    <source>
        <dbReference type="WBParaSite" id="jg12715"/>
    </source>
</evidence>
<feature type="chain" id="PRO_5037915699" evidence="1">
    <location>
        <begin position="22"/>
        <end position="116"/>
    </location>
</feature>
<evidence type="ECO:0000313" key="2">
    <source>
        <dbReference type="Proteomes" id="UP000887574"/>
    </source>
</evidence>
<keyword evidence="1" id="KW-0732">Signal</keyword>
<keyword evidence="2" id="KW-1185">Reference proteome</keyword>
<dbReference type="WBParaSite" id="jg12715">
    <property type="protein sequence ID" value="jg12715"/>
    <property type="gene ID" value="jg12715"/>
</dbReference>
<dbReference type="Proteomes" id="UP000887574">
    <property type="component" value="Unplaced"/>
</dbReference>